<evidence type="ECO:0000313" key="2">
    <source>
        <dbReference type="EMBL" id="MCH89795.1"/>
    </source>
</evidence>
<name>A0A392MRX5_9FABA</name>
<comment type="caution">
    <text evidence="2">The sequence shown here is derived from an EMBL/GenBank/DDBJ whole genome shotgun (WGS) entry which is preliminary data.</text>
</comment>
<dbReference type="EMBL" id="LXQA010016916">
    <property type="protein sequence ID" value="MCH89795.1"/>
    <property type="molecule type" value="Genomic_DNA"/>
</dbReference>
<reference evidence="2 3" key="1">
    <citation type="journal article" date="2018" name="Front. Plant Sci.">
        <title>Red Clover (Trifolium pratense) and Zigzag Clover (T. medium) - A Picture of Genomic Similarities and Differences.</title>
        <authorList>
            <person name="Dluhosova J."/>
            <person name="Istvanek J."/>
            <person name="Nedelnik J."/>
            <person name="Repkova J."/>
        </authorList>
    </citation>
    <scope>NUCLEOTIDE SEQUENCE [LARGE SCALE GENOMIC DNA]</scope>
    <source>
        <strain evidence="3">cv. 10/8</strain>
        <tissue evidence="2">Leaf</tissue>
    </source>
</reference>
<feature type="compositionally biased region" description="Basic and acidic residues" evidence="1">
    <location>
        <begin position="95"/>
        <end position="156"/>
    </location>
</feature>
<keyword evidence="3" id="KW-1185">Reference proteome</keyword>
<dbReference type="Proteomes" id="UP000265520">
    <property type="component" value="Unassembled WGS sequence"/>
</dbReference>
<accession>A0A392MRX5</accession>
<dbReference type="PANTHER" id="PTHR33067:SF35">
    <property type="entry name" value="ASPARTIC PEPTIDASE DDI1-TYPE DOMAIN-CONTAINING PROTEIN"/>
    <property type="match status" value="1"/>
</dbReference>
<dbReference type="Gene3D" id="2.40.70.10">
    <property type="entry name" value="Acid Proteases"/>
    <property type="match status" value="1"/>
</dbReference>
<feature type="region of interest" description="Disordered" evidence="1">
    <location>
        <begin position="47"/>
        <end position="68"/>
    </location>
</feature>
<dbReference type="InterPro" id="IPR021109">
    <property type="entry name" value="Peptidase_aspartic_dom_sf"/>
</dbReference>
<protein>
    <submittedName>
        <fullName evidence="2">Uncharacterized protein</fullName>
    </submittedName>
</protein>
<feature type="non-terminal residue" evidence="2">
    <location>
        <position position="363"/>
    </location>
</feature>
<dbReference type="CDD" id="cd00303">
    <property type="entry name" value="retropepsin_like"/>
    <property type="match status" value="1"/>
</dbReference>
<feature type="region of interest" description="Disordered" evidence="1">
    <location>
        <begin position="1"/>
        <end position="21"/>
    </location>
</feature>
<feature type="region of interest" description="Disordered" evidence="1">
    <location>
        <begin position="95"/>
        <end position="176"/>
    </location>
</feature>
<evidence type="ECO:0000256" key="1">
    <source>
        <dbReference type="SAM" id="MobiDB-lite"/>
    </source>
</evidence>
<feature type="compositionally biased region" description="Polar residues" evidence="1">
    <location>
        <begin position="47"/>
        <end position="64"/>
    </location>
</feature>
<proteinExistence type="predicted"/>
<dbReference type="AlphaFoldDB" id="A0A392MRX5"/>
<gene>
    <name evidence="2" type="ORF">A2U01_0010696</name>
</gene>
<organism evidence="2 3">
    <name type="scientific">Trifolium medium</name>
    <dbReference type="NCBI Taxonomy" id="97028"/>
    <lineage>
        <taxon>Eukaryota</taxon>
        <taxon>Viridiplantae</taxon>
        <taxon>Streptophyta</taxon>
        <taxon>Embryophyta</taxon>
        <taxon>Tracheophyta</taxon>
        <taxon>Spermatophyta</taxon>
        <taxon>Magnoliopsida</taxon>
        <taxon>eudicotyledons</taxon>
        <taxon>Gunneridae</taxon>
        <taxon>Pentapetalae</taxon>
        <taxon>rosids</taxon>
        <taxon>fabids</taxon>
        <taxon>Fabales</taxon>
        <taxon>Fabaceae</taxon>
        <taxon>Papilionoideae</taxon>
        <taxon>50 kb inversion clade</taxon>
        <taxon>NPAAA clade</taxon>
        <taxon>Hologalegina</taxon>
        <taxon>IRL clade</taxon>
        <taxon>Trifolieae</taxon>
        <taxon>Trifolium</taxon>
    </lineage>
</organism>
<dbReference type="PANTHER" id="PTHR33067">
    <property type="entry name" value="RNA-DIRECTED DNA POLYMERASE-RELATED"/>
    <property type="match status" value="1"/>
</dbReference>
<sequence>MEMQQQQNQQHQQQLQQYHQENQVYQRSNDAVLRNLETQIGQIAKQVANNNDQGGSFTVNTTPNPKEHCKSITTRSGKEIGKGIGDNLEIERTVIEAKEKEEGELEKSEREAEEKNNEGAIVENEKNEKNEKEELEKQVSDERKTKNQKAREERSNQKSPPVQHLPYPHAPTKKDKERQYARFLDIFKRLQINIPFSEALEQMHIYAKFMKEILTKKRRYNDDETIQLDASCSAIIQRTLPTKEKKILGEIGGLYITRTRMTLQLAEKSITRPSGIAEDVLVKVDKFMFPIDFVVMDIEEDDDVPLILGRPFMKTACMMIDIDDGLMKVSVQDEEVSFNLWEAMKHSKDKGVCFKMDATEEAI</sequence>
<evidence type="ECO:0000313" key="3">
    <source>
        <dbReference type="Proteomes" id="UP000265520"/>
    </source>
</evidence>